<dbReference type="EMBL" id="MW822144">
    <property type="protein sequence ID" value="QWT29849.1"/>
    <property type="molecule type" value="Genomic_DNA"/>
</dbReference>
<gene>
    <name evidence="1" type="primary">68</name>
    <name evidence="1" type="ORF">SEA_KIMJONGPHILL_68</name>
</gene>
<dbReference type="RefSeq" id="YP_010655674.1">
    <property type="nucleotide sequence ID" value="NC_070830.1"/>
</dbReference>
<sequence length="151" mass="17457">MAEVIESWPGTRPTPPATFEYPWDQWTALDGNGHGDIWLASRGVDFPARATVLNFRSTLYNRAARVSKMRKRDAPLKVMRVRGTNKVRRVQDFRPLRVKAQIVSDELLAFQFYDSEEPPPIPEPVTFAVPKKRRVRLHQPVTRRTYEKVGV</sequence>
<name>A0A8F2IW32_9CAUD</name>
<keyword evidence="2" id="KW-1185">Reference proteome</keyword>
<dbReference type="GeneID" id="77931540"/>
<evidence type="ECO:0000313" key="1">
    <source>
        <dbReference type="EMBL" id="QWT29849.1"/>
    </source>
</evidence>
<proteinExistence type="predicted"/>
<dbReference type="KEGG" id="vg:77931540"/>
<evidence type="ECO:0000313" key="2">
    <source>
        <dbReference type="Proteomes" id="UP000683386"/>
    </source>
</evidence>
<protein>
    <submittedName>
        <fullName evidence="1">Uncharacterized protein</fullName>
    </submittedName>
</protein>
<accession>A0A8F2IW32</accession>
<organism evidence="1 2">
    <name type="scientific">Streptomyces phage KimJongPhill</name>
    <dbReference type="NCBI Taxonomy" id="2848886"/>
    <lineage>
        <taxon>Viruses</taxon>
        <taxon>Duplodnaviria</taxon>
        <taxon>Heunggongvirae</taxon>
        <taxon>Uroviricota</taxon>
        <taxon>Caudoviricetes</taxon>
        <taxon>Zukovirus</taxon>
        <taxon>Zukovirus phill</taxon>
    </lineage>
</organism>
<reference evidence="1" key="1">
    <citation type="submission" date="2021-03" db="EMBL/GenBank/DDBJ databases">
        <authorList>
            <person name="Alqahtani R."/>
            <person name="Behailu E."/>
            <person name="Cappabianca D.W."/>
            <person name="Csanadi-Schwartz K.M."/>
            <person name="Dalal A.S."/>
            <person name="Fahim M.S."/>
            <person name="Franklin J.M."/>
            <person name="Gluckman M.H."/>
            <person name="Levine C.J."/>
            <person name="Martin N."/>
            <person name="Milza N."/>
            <person name="Najmabadi R."/>
            <person name="Newman A.M."/>
            <person name="Pajunar M."/>
            <person name="Qalawee I."/>
            <person name="Rizvi A."/>
            <person name="Samuel A."/>
            <person name="Smith A."/>
            <person name="Swann F.E."/>
            <person name="Sweeney P."/>
            <person name="Torres N.R."/>
            <person name="Ventrone L."/>
            <person name="Ventura L."/>
            <person name="Wroe M."/>
            <person name="Acquaye N.A."/>
            <person name="Agnes T.J."/>
            <person name="Ahmed A."/>
            <person name="Ahmed S."/>
            <person name="Amodu B.A."/>
            <person name="Arefeayne N.F."/>
            <person name="Asamoah-Frimpong E.A."/>
            <person name="Attaran A."/>
            <person name="Barragan J.M."/>
            <person name="Baumgarten L.N."/>
            <person name="Berhane B."/>
            <person name="Beyene A."/>
            <person name="Bhattarai B."/>
            <person name="Biondokin D.V."/>
            <person name="Boone B.K."/>
            <person name="Burney S.Z."/>
            <person name="Cayanan J.-R.T."/>
            <person name="Cesta G."/>
            <person name="Chang J."/>
            <person name="Chavez J."/>
            <person name="Chorbajian C."/>
            <person name="Christian S."/>
            <person name="Corns J.R."/>
            <person name="Corns N.R."/>
            <person name="Cowan J.T."/>
            <person name="Coyne C."/>
            <person name="Dadzie B."/>
            <person name="Datu D.-L.V."/>
            <person name="Deng B.C."/>
            <person name="Der L."/>
            <person name="Dickerson K."/>
            <person name="Dozier E."/>
            <person name="Egbunine A.O."/>
            <person name="Farooq M."/>
            <person name="Fonge A.E."/>
            <person name="Ghomsi-Nono M.P."/>
            <person name="Giampietro H."/>
            <person name="Gunnison R.P."/>
            <person name="Han S.H."/>
            <person name="Hennigan A.J."/>
            <person name="Hong A.N."/>
            <person name="Ijomor E.C."/>
            <person name="Jalali A."/>
            <person name="Jamil T.Z."/>
            <person name="Jenkins C.R."/>
            <person name="Joseph M.A."/>
            <person name="Jowanowitch O.J."/>
            <person name="Kang D."/>
            <person name="Khan A."/>
            <person name="Khan Z.K."/>
            <person name="Kiewe T."/>
            <person name="Kjerulf A.B."/>
            <person name="Kolosey V."/>
            <person name="Kurup M."/>
            <person name="Lee V.H."/>
            <person name="Llontop-Maldonado V."/>
            <person name="Long P."/>
            <person name="Lu N."/>
            <person name="Majekodunmi A."/>
            <person name="Malik H.W."/>
            <person name="Marcellino S.C."/>
            <person name="Martinez L.A."/>
            <person name="Meher F.N."/>
            <person name="Michelin M.A."/>
            <person name="Mitchell K.G."/>
            <person name="Mullens W.J."/>
            <person name="Nwakama C."/>
            <person name="Nwosu F.T."/>
            <person name="Oboh E.C."/>
            <person name="Odujinrin O."/>
            <person name="Ogunsan O."/>
            <person name="O'Neill K."/>
            <person name="Oxlaj J.A."/>
            <person name="Patel A.K."/>
            <person name="Patel B.R."/>
            <person name="Pham Q."/>
            <person name="Porter J."/>
            <person name="Portes J."/>
            <person name="Prokopenko A."/>
            <person name="Quraishi M."/>
            <person name="Qureshi M.-A."/>
            <person name="Rivera A."/>
            <person name="Rubalsky V."/>
            <person name="Saikali Y."/>
            <person name="Saqaf K."/>
            <person name="Saroya S.R."/>
            <person name="Seas A."/>
            <person name="Shadrick R.E."/>
            <person name="Sharda N."/>
            <person name="Sigindere M.T."/>
            <person name="Simbi V.G."/>
            <person name="Thuzar C."/>
            <person name="Tran K."/>
            <person name="Tran V.D."/>
            <person name="Trang W."/>
            <person name="Vaishnav N."/>
            <person name="Vuong K."/>
            <person name="Walker C."/>
            <person name="Wallace S.A."/>
            <person name="Warfield J.C."/>
            <person name="Wikina T."/>
            <person name="Wobbeking F.T."/>
            <person name="Worrent L.D."/>
            <person name="Yan T."/>
            <person name="Zehra A."/>
            <person name="Avazpour P."/>
            <person name="Kim F.M."/>
            <person name="Mason K."/>
            <person name="Nguyen D.A."/>
            <person name="Pettit S.M."/>
            <person name="Zhou O.J."/>
            <person name="Brissett D.L."/>
            <person name="Gualtieri C."/>
            <person name="Hufford T.M."/>
            <person name="Ko J.M."/>
            <person name="Novak J.K."/>
            <person name="Smith Z.M."/>
            <person name="Mayer-Bacon C."/>
            <person name="Erill I."/>
            <person name="Caruso S.M."/>
            <person name="Garlena R.A."/>
            <person name="Russell D.A."/>
            <person name="Pope W.H."/>
            <person name="Jacobs-Sera D."/>
            <person name="Hatfull G.F."/>
        </authorList>
    </citation>
    <scope>NUCLEOTIDE SEQUENCE</scope>
</reference>
<dbReference type="Proteomes" id="UP000683386">
    <property type="component" value="Segment"/>
</dbReference>